<dbReference type="SUPFAM" id="SSF52266">
    <property type="entry name" value="SGNH hydrolase"/>
    <property type="match status" value="2"/>
</dbReference>
<feature type="domain" description="SGNH hydrolase-type esterase" evidence="4">
    <location>
        <begin position="36"/>
        <end position="234"/>
    </location>
</feature>
<evidence type="ECO:0000313" key="5">
    <source>
        <dbReference type="EMBL" id="MER2491292.1"/>
    </source>
</evidence>
<evidence type="ECO:0000256" key="3">
    <source>
        <dbReference type="SAM" id="SignalP"/>
    </source>
</evidence>
<feature type="chain" id="PRO_5046160743" evidence="3">
    <location>
        <begin position="23"/>
        <end position="511"/>
    </location>
</feature>
<evidence type="ECO:0000313" key="6">
    <source>
        <dbReference type="Proteomes" id="UP001467690"/>
    </source>
</evidence>
<comment type="caution">
    <text evidence="5">The sequence shown here is derived from an EMBL/GenBank/DDBJ whole genome shotgun (WGS) entry which is preliminary data.</text>
</comment>
<evidence type="ECO:0000256" key="2">
    <source>
        <dbReference type="ARBA" id="ARBA00022801"/>
    </source>
</evidence>
<dbReference type="Gene3D" id="3.40.50.1110">
    <property type="entry name" value="SGNH hydrolase"/>
    <property type="match status" value="2"/>
</dbReference>
<keyword evidence="2" id="KW-0378">Hydrolase</keyword>
<reference evidence="5 6" key="1">
    <citation type="submission" date="2024-06" db="EMBL/GenBank/DDBJ databases">
        <authorList>
            <person name="Chen R.Y."/>
        </authorList>
    </citation>
    <scope>NUCLEOTIDE SEQUENCE [LARGE SCALE GENOMIC DNA]</scope>
    <source>
        <strain evidence="5 6">D2</strain>
    </source>
</reference>
<evidence type="ECO:0000259" key="4">
    <source>
        <dbReference type="Pfam" id="PF13472"/>
    </source>
</evidence>
<dbReference type="RefSeq" id="WP_350400949.1">
    <property type="nucleotide sequence ID" value="NZ_JBELOE010000102.1"/>
</dbReference>
<comment type="similarity">
    <text evidence="1">Belongs to the 'GDSL' lipolytic enzyme family.</text>
</comment>
<dbReference type="InterPro" id="IPR013830">
    <property type="entry name" value="SGNH_hydro"/>
</dbReference>
<proteinExistence type="inferred from homology"/>
<sequence length="511" mass="57491">MQKNIINKILICLLLCTHWVCAEETELMPKTIFIAGDSTAARYNKEDQQGWGGVFESYFNLTKVKIDNRARGGRSSRTFITEGLWQQLLNDVQAGDLVLIQFGHNDASPVNDARRARGTLAGIKEEFVDIQNKLTGQQERVYTFGHYIRQMVSDVREKNATPVLMSLTVRNKWYGHRIERGSGKYGYWMYQLAWELNTAYLDVTNAVADKLETLGAAQTAAFYPKDHTHFNHMGAHIHAQSVVAVLKGIKPKLNKSYFSERGLTIESYDWTWLRLPVVADQSLRSVFMVGDSTVRNGAGDGANLEWGWGSLLGEFVDTNKVNLVNRAIGGLSSRTFVTGGHWQRALNMMKPGDFVLIQFGHNDAAALNDNHRARGTINGIGVEYEEINNMLTKQQEKVLSYGGYLRKMIGEALAFGVKPIIVTPVPRKIWQKDTAQIKLDNERYPLWAKQVARQSGTTLIDLHNQVAQEYNQLGQLKVDKLFADKHTHTSYEGGRLSASLVAAELQYILAH</sequence>
<accession>A0ABV1REU0</accession>
<feature type="domain" description="SGNH hydrolase-type esterase" evidence="4">
    <location>
        <begin position="289"/>
        <end position="473"/>
    </location>
</feature>
<protein>
    <submittedName>
        <fullName evidence="5">Rhamnogalacturonan acetylesterase</fullName>
    </submittedName>
</protein>
<dbReference type="PANTHER" id="PTHR43695">
    <property type="entry name" value="PUTATIVE (AFU_ORTHOLOGUE AFUA_2G17250)-RELATED"/>
    <property type="match status" value="1"/>
</dbReference>
<dbReference type="InterPro" id="IPR037459">
    <property type="entry name" value="RhgT-like"/>
</dbReference>
<dbReference type="Proteomes" id="UP001467690">
    <property type="component" value="Unassembled WGS sequence"/>
</dbReference>
<dbReference type="Pfam" id="PF13472">
    <property type="entry name" value="Lipase_GDSL_2"/>
    <property type="match status" value="2"/>
</dbReference>
<dbReference type="EMBL" id="JBELOE010000102">
    <property type="protein sequence ID" value="MER2491292.1"/>
    <property type="molecule type" value="Genomic_DNA"/>
</dbReference>
<dbReference type="PANTHER" id="PTHR43695:SF1">
    <property type="entry name" value="RHAMNOGALACTURONAN ACETYLESTERASE"/>
    <property type="match status" value="1"/>
</dbReference>
<dbReference type="CDD" id="cd01821">
    <property type="entry name" value="Rhamnogalacturan_acetylesterase_like"/>
    <property type="match status" value="2"/>
</dbReference>
<keyword evidence="6" id="KW-1185">Reference proteome</keyword>
<dbReference type="InterPro" id="IPR036514">
    <property type="entry name" value="SGNH_hydro_sf"/>
</dbReference>
<evidence type="ECO:0000256" key="1">
    <source>
        <dbReference type="ARBA" id="ARBA00008668"/>
    </source>
</evidence>
<name>A0ABV1REU0_9ALTE</name>
<gene>
    <name evidence="5" type="ORF">ABS311_05280</name>
</gene>
<feature type="signal peptide" evidence="3">
    <location>
        <begin position="1"/>
        <end position="22"/>
    </location>
</feature>
<keyword evidence="3" id="KW-0732">Signal</keyword>
<organism evidence="5 6">
    <name type="scientific">Catenovulum sediminis</name>
    <dbReference type="NCBI Taxonomy" id="1740262"/>
    <lineage>
        <taxon>Bacteria</taxon>
        <taxon>Pseudomonadati</taxon>
        <taxon>Pseudomonadota</taxon>
        <taxon>Gammaproteobacteria</taxon>
        <taxon>Alteromonadales</taxon>
        <taxon>Alteromonadaceae</taxon>
        <taxon>Catenovulum</taxon>
    </lineage>
</organism>